<evidence type="ECO:0000259" key="2">
    <source>
        <dbReference type="Pfam" id="PF00535"/>
    </source>
</evidence>
<dbReference type="InterPro" id="IPR050834">
    <property type="entry name" value="Glycosyltransf_2"/>
</dbReference>
<keyword evidence="3" id="KW-0328">Glycosyltransferase</keyword>
<protein>
    <submittedName>
        <fullName evidence="3">Glycosyltransferase</fullName>
        <ecNumber evidence="3">2.4.-.-</ecNumber>
    </submittedName>
</protein>
<keyword evidence="1" id="KW-1003">Cell membrane</keyword>
<dbReference type="InterPro" id="IPR001173">
    <property type="entry name" value="Glyco_trans_2-like"/>
</dbReference>
<dbReference type="SUPFAM" id="SSF53756">
    <property type="entry name" value="UDP-Glycosyltransferase/glycogen phosphorylase"/>
    <property type="match status" value="1"/>
</dbReference>
<dbReference type="SUPFAM" id="SSF53448">
    <property type="entry name" value="Nucleotide-diphospho-sugar transferases"/>
    <property type="match status" value="3"/>
</dbReference>
<dbReference type="GO" id="GO:0016757">
    <property type="term" value="F:glycosyltransferase activity"/>
    <property type="evidence" value="ECO:0007669"/>
    <property type="project" value="UniProtKB-KW"/>
</dbReference>
<keyword evidence="4" id="KW-1185">Reference proteome</keyword>
<evidence type="ECO:0000313" key="3">
    <source>
        <dbReference type="EMBL" id="WAI51527.1"/>
    </source>
</evidence>
<dbReference type="Pfam" id="PF00535">
    <property type="entry name" value="Glycos_transf_2"/>
    <property type="match status" value="2"/>
</dbReference>
<sequence>MSQPTVSVFIPSYNYERYIAEAIDSILAQTWQDWELVIVDDASTDGSRALIERYVERYPQKIRAHFLEQNGGQARSARLGLQLCRGRYISFLAADDVATPQRLEQGVALLDSRPDVAAAFSRVGAIDAQGRELQVETVFNKDFSSMRQELLAGNFLCATSTIARRDVLLAEGAWNSELRAVEDYDLWVRLLARHELVRVDEVWVKYRLHDSNLSSITNLDGVRANARYETLMVALSAIDLWPIEKIFDFVHAPGTAGHELEVGAARLSLARHCLQLDQQYCGRPLLGTGKAYALALQVSLATPDHPELPGVLAAIYAALGDQPRAHGERSMLARDWLAQPRSDAPCFSYDRWIAERVVDESAPSVEALVQHLAPAFDFRIEILAADGAVEAVERTLASLARQQGGFNLAVRVHGLTEAPRRVAGLAIECCPQGEEWVERINTGLQDAPSGWLVLLEAGDQLVDHALVLLAERAQAEPGMACCYFDQDQLVDGVPSAPVFKPDFNLDLLRSYPYVGACVALDARALSELGGLNPEHGRLATVDLFLRAAETRGLDSIGHIAEVLVHGERSLGQWLTDERVVAEVPRVVSAHLQRLGVPHRIEPGVLPMINRVTYDYPEQPLVSILVPTRDQLPLLQRCVESLLDKTRYRHYELLIIDNGSQDADAVQWLAGIDALDSEQVRVLRYPQPFNFSAMNNFAARQARGEYLVLLNNDTAIIDGGWLDALLNHARRPEVGVVGAKLYYPDGRIQHGGVVLGLNGPADHPFMGAEHNAPGYMHRLLVDQNYSAVTAACLMIRRSLYDDVQGMDEVDFKVSYNDVDLCLKAREAGYLAVWTPYAEVLHEGSVSQKHVDPATQAQKAQRFQGEQQAMYRKWLPLLARDPAYNRNLSLGRAGFEVELTRNLAWQPFSQPLRPRVLCYPADHFGCGHYRVRQPFQSLLRQDLIEGALSENLLDAVELARFEADVVVYQRQTSDAQLASIERTRGLTGAFRVYELDDYLPNLPMKNLHREEMPKDVLRSLRRAVSMMDRFVVSTAPLAEAFADLHADIRVMPNRLPVDWWGGLSSQRRVGRKPRVGWAGGVGHSGDLELIADVVRDLAGEVEWVFFGLCPDKLRPYIHEWHPGVAIADYPARLASLNLDLALAPLEQNRFNECKSNLRLLEYGVLGFPVICSDILPYRGDLPVTLVKNRYRDWVDAIRAHLADLDAAARAGDALREAVRRNWMLDGANLHDWARVWLPD</sequence>
<keyword evidence="1" id="KW-0472">Membrane</keyword>
<dbReference type="CDD" id="cd04186">
    <property type="entry name" value="GT_2_like_c"/>
    <property type="match status" value="1"/>
</dbReference>
<evidence type="ECO:0000256" key="1">
    <source>
        <dbReference type="ARBA" id="ARBA00022519"/>
    </source>
</evidence>
<name>A0ABY7A2U4_9PSED</name>
<evidence type="ECO:0000313" key="4">
    <source>
        <dbReference type="Proteomes" id="UP001163624"/>
    </source>
</evidence>
<dbReference type="InterPro" id="IPR029044">
    <property type="entry name" value="Nucleotide-diphossugar_trans"/>
</dbReference>
<dbReference type="Proteomes" id="UP001163624">
    <property type="component" value="Chromosome"/>
</dbReference>
<dbReference type="RefSeq" id="WP_254471985.1">
    <property type="nucleotide sequence ID" value="NZ_CP113432.1"/>
</dbReference>
<dbReference type="EMBL" id="CP113432">
    <property type="protein sequence ID" value="WAI51527.1"/>
    <property type="molecule type" value="Genomic_DNA"/>
</dbReference>
<reference evidence="3" key="1">
    <citation type="submission" date="2022-11" db="EMBL/GenBank/DDBJ databases">
        <title>Pseudomonas triclosanedens sp. nov., a triclosan degrader isolated from activated sludge.</title>
        <authorList>
            <person name="Yin Y."/>
            <person name="Lu Z."/>
        </authorList>
    </citation>
    <scope>NUCLEOTIDE SEQUENCE</scope>
    <source>
        <strain evidence="3">ZM23</strain>
    </source>
</reference>
<dbReference type="Gene3D" id="3.90.550.10">
    <property type="entry name" value="Spore Coat Polysaccharide Biosynthesis Protein SpsA, Chain A"/>
    <property type="match status" value="3"/>
</dbReference>
<feature type="domain" description="Glycosyltransferase 2-like" evidence="2">
    <location>
        <begin position="7"/>
        <end position="168"/>
    </location>
</feature>
<feature type="domain" description="Glycosyltransferase 2-like" evidence="2">
    <location>
        <begin position="622"/>
        <end position="801"/>
    </location>
</feature>
<dbReference type="Gene3D" id="3.40.50.2000">
    <property type="entry name" value="Glycogen Phosphorylase B"/>
    <property type="match status" value="1"/>
</dbReference>
<dbReference type="EC" id="2.4.-.-" evidence="3"/>
<keyword evidence="1" id="KW-0997">Cell inner membrane</keyword>
<dbReference type="PANTHER" id="PTHR43685">
    <property type="entry name" value="GLYCOSYLTRANSFERASE"/>
    <property type="match status" value="1"/>
</dbReference>
<organism evidence="3 4">
    <name type="scientific">Pseudomonas triclosanedens</name>
    <dbReference type="NCBI Taxonomy" id="2961893"/>
    <lineage>
        <taxon>Bacteria</taxon>
        <taxon>Pseudomonadati</taxon>
        <taxon>Pseudomonadota</taxon>
        <taxon>Gammaproteobacteria</taxon>
        <taxon>Pseudomonadales</taxon>
        <taxon>Pseudomonadaceae</taxon>
        <taxon>Pseudomonas</taxon>
    </lineage>
</organism>
<proteinExistence type="predicted"/>
<accession>A0ABY7A2U4</accession>
<keyword evidence="3" id="KW-0808">Transferase</keyword>
<dbReference type="PANTHER" id="PTHR43685:SF2">
    <property type="entry name" value="GLYCOSYLTRANSFERASE 2-LIKE DOMAIN-CONTAINING PROTEIN"/>
    <property type="match status" value="1"/>
</dbReference>
<gene>
    <name evidence="3" type="ORF">OU419_09860</name>
</gene>